<keyword evidence="3" id="KW-1133">Transmembrane helix</keyword>
<dbReference type="GO" id="GO:0004672">
    <property type="term" value="F:protein kinase activity"/>
    <property type="evidence" value="ECO:0007669"/>
    <property type="project" value="InterPro"/>
</dbReference>
<evidence type="ECO:0000256" key="2">
    <source>
        <dbReference type="ARBA" id="ARBA00022840"/>
    </source>
</evidence>
<keyword evidence="2" id="KW-0067">ATP-binding</keyword>
<feature type="signal peptide" evidence="4">
    <location>
        <begin position="1"/>
        <end position="18"/>
    </location>
</feature>
<keyword evidence="3" id="KW-0472">Membrane</keyword>
<dbReference type="SUPFAM" id="SSF56112">
    <property type="entry name" value="Protein kinase-like (PK-like)"/>
    <property type="match status" value="1"/>
</dbReference>
<protein>
    <submittedName>
        <fullName evidence="6">OSJNBb0016B03.12 protein</fullName>
    </submittedName>
</protein>
<dbReference type="Proteomes" id="UP000000763">
    <property type="component" value="Chromosome 4"/>
</dbReference>
<reference evidence="7" key="1">
    <citation type="journal article" date="2005" name="Nature">
        <title>The map-based sequence of the rice genome.</title>
        <authorList>
            <consortium name="International rice genome sequencing project (IRGSP)"/>
            <person name="Matsumoto T."/>
            <person name="Wu J."/>
            <person name="Kanamori H."/>
            <person name="Katayose Y."/>
            <person name="Fujisawa M."/>
            <person name="Namiki N."/>
            <person name="Mizuno H."/>
            <person name="Yamamoto K."/>
            <person name="Antonio B.A."/>
            <person name="Baba T."/>
            <person name="Sakata K."/>
            <person name="Nagamura Y."/>
            <person name="Aoki H."/>
            <person name="Arikawa K."/>
            <person name="Arita K."/>
            <person name="Bito T."/>
            <person name="Chiden Y."/>
            <person name="Fujitsuka N."/>
            <person name="Fukunaka R."/>
            <person name="Hamada M."/>
            <person name="Harada C."/>
            <person name="Hayashi A."/>
            <person name="Hijishita S."/>
            <person name="Honda M."/>
            <person name="Hosokawa S."/>
            <person name="Ichikawa Y."/>
            <person name="Idonuma A."/>
            <person name="Iijima M."/>
            <person name="Ikeda M."/>
            <person name="Ikeno M."/>
            <person name="Ito K."/>
            <person name="Ito S."/>
            <person name="Ito T."/>
            <person name="Ito Y."/>
            <person name="Ito Y."/>
            <person name="Iwabuchi A."/>
            <person name="Kamiya K."/>
            <person name="Karasawa W."/>
            <person name="Kurita K."/>
            <person name="Katagiri S."/>
            <person name="Kikuta A."/>
            <person name="Kobayashi H."/>
            <person name="Kobayashi N."/>
            <person name="Machita K."/>
            <person name="Maehara T."/>
            <person name="Masukawa M."/>
            <person name="Mizubayashi T."/>
            <person name="Mukai Y."/>
            <person name="Nagasaki H."/>
            <person name="Nagata Y."/>
            <person name="Naito S."/>
            <person name="Nakashima M."/>
            <person name="Nakama Y."/>
            <person name="Nakamichi Y."/>
            <person name="Nakamura M."/>
            <person name="Meguro A."/>
            <person name="Negishi M."/>
            <person name="Ohta I."/>
            <person name="Ohta T."/>
            <person name="Okamoto M."/>
            <person name="Ono N."/>
            <person name="Saji S."/>
            <person name="Sakaguchi M."/>
            <person name="Sakai K."/>
            <person name="Shibata M."/>
            <person name="Shimokawa T."/>
            <person name="Song J."/>
            <person name="Takazaki Y."/>
            <person name="Terasawa K."/>
            <person name="Tsugane M."/>
            <person name="Tsuji K."/>
            <person name="Ueda S."/>
            <person name="Waki K."/>
            <person name="Yamagata H."/>
            <person name="Yamamoto M."/>
            <person name="Yamamoto S."/>
            <person name="Yamane H."/>
            <person name="Yoshiki S."/>
            <person name="Yoshihara R."/>
            <person name="Yukawa K."/>
            <person name="Zhong H."/>
            <person name="Yano M."/>
            <person name="Yuan Q."/>
            <person name="Ouyang S."/>
            <person name="Liu J."/>
            <person name="Jones K.M."/>
            <person name="Gansberger K."/>
            <person name="Moffat K."/>
            <person name="Hill J."/>
            <person name="Bera J."/>
            <person name="Fadrosh D."/>
            <person name="Jin S."/>
            <person name="Johri S."/>
            <person name="Kim M."/>
            <person name="Overton L."/>
            <person name="Reardon M."/>
            <person name="Tsitrin T."/>
            <person name="Vuong H."/>
            <person name="Weaver B."/>
            <person name="Ciecko A."/>
            <person name="Tallon L."/>
            <person name="Jackson J."/>
            <person name="Pai G."/>
            <person name="Aken S.V."/>
            <person name="Utterback T."/>
            <person name="Reidmuller S."/>
            <person name="Feldblyum T."/>
            <person name="Hsiao J."/>
            <person name="Zismann V."/>
            <person name="Iobst S."/>
            <person name="de Vazeille A.R."/>
            <person name="Buell C.R."/>
            <person name="Ying K."/>
            <person name="Li Y."/>
            <person name="Lu T."/>
            <person name="Huang Y."/>
            <person name="Zhao Q."/>
            <person name="Feng Q."/>
            <person name="Zhang L."/>
            <person name="Zhu J."/>
            <person name="Weng Q."/>
            <person name="Mu J."/>
            <person name="Lu Y."/>
            <person name="Fan D."/>
            <person name="Liu Y."/>
            <person name="Guan J."/>
            <person name="Zhang Y."/>
            <person name="Yu S."/>
            <person name="Liu X."/>
            <person name="Zhang Y."/>
            <person name="Hong G."/>
            <person name="Han B."/>
            <person name="Choisne N."/>
            <person name="Demange N."/>
            <person name="Orjeda G."/>
            <person name="Samain S."/>
            <person name="Cattolico L."/>
            <person name="Pelletier E."/>
            <person name="Couloux A."/>
            <person name="Segurens B."/>
            <person name="Wincker P."/>
            <person name="D'Hont A."/>
            <person name="Scarpelli C."/>
            <person name="Weissenbach J."/>
            <person name="Salanoubat M."/>
            <person name="Quetier F."/>
            <person name="Yu Y."/>
            <person name="Kim H.R."/>
            <person name="Rambo T."/>
            <person name="Currie J."/>
            <person name="Collura K."/>
            <person name="Luo M."/>
            <person name="Yang T."/>
            <person name="Ammiraju J.S.S."/>
            <person name="Engler F."/>
            <person name="Soderlund C."/>
            <person name="Wing R.A."/>
            <person name="Palmer L.E."/>
            <person name="de la Bastide M."/>
            <person name="Spiegel L."/>
            <person name="Nascimento L."/>
            <person name="Zutavern T."/>
            <person name="O'Shaughnessy A."/>
            <person name="Dike S."/>
            <person name="Dedhia N."/>
            <person name="Preston R."/>
            <person name="Balija V."/>
            <person name="McCombie W.R."/>
            <person name="Chow T."/>
            <person name="Chen H."/>
            <person name="Chung M."/>
            <person name="Chen C."/>
            <person name="Shaw J."/>
            <person name="Wu H."/>
            <person name="Hsiao K."/>
            <person name="Chao Y."/>
            <person name="Chu M."/>
            <person name="Cheng C."/>
            <person name="Hour A."/>
            <person name="Lee P."/>
            <person name="Lin S."/>
            <person name="Lin Y."/>
            <person name="Liou J."/>
            <person name="Liu S."/>
            <person name="Hsing Y."/>
            <person name="Raghuvanshi S."/>
            <person name="Mohanty A."/>
            <person name="Bharti A.K."/>
            <person name="Gaur A."/>
            <person name="Gupta V."/>
            <person name="Kumar D."/>
            <person name="Ravi V."/>
            <person name="Vij S."/>
            <person name="Kapur A."/>
            <person name="Khurana P."/>
            <person name="Khurana P."/>
            <person name="Khurana J.P."/>
            <person name="Tyagi A.K."/>
            <person name="Gaikwad K."/>
            <person name="Singh A."/>
            <person name="Dalal V."/>
            <person name="Srivastava S."/>
            <person name="Dixit A."/>
            <person name="Pal A.K."/>
            <person name="Ghazi I.A."/>
            <person name="Yadav M."/>
            <person name="Pandit A."/>
            <person name="Bhargava A."/>
            <person name="Sureshbabu K."/>
            <person name="Batra K."/>
            <person name="Sharma T.R."/>
            <person name="Mohapatra T."/>
            <person name="Singh N.K."/>
            <person name="Messing J."/>
            <person name="Nelson A.B."/>
            <person name="Fuks G."/>
            <person name="Kavchok S."/>
            <person name="Keizer G."/>
            <person name="Linton E."/>
            <person name="Llaca V."/>
            <person name="Song R."/>
            <person name="Tanyolac B."/>
            <person name="Young S."/>
            <person name="Ho-Il K."/>
            <person name="Hahn J.H."/>
            <person name="Sangsakoo G."/>
            <person name="Vanavichit A."/>
            <person name="de Mattos Luiz.A.T."/>
            <person name="Zimmer P.D."/>
            <person name="Malone G."/>
            <person name="Dellagostin O."/>
            <person name="de Oliveira A.C."/>
            <person name="Bevan M."/>
            <person name="Bancroft I."/>
            <person name="Minx P."/>
            <person name="Cordum H."/>
            <person name="Wilson R."/>
            <person name="Cheng Z."/>
            <person name="Jin W."/>
            <person name="Jiang J."/>
            <person name="Leong S.A."/>
            <person name="Iwama H."/>
            <person name="Gojobori T."/>
            <person name="Itoh T."/>
            <person name="Niimura Y."/>
            <person name="Fujii Y."/>
            <person name="Habara T."/>
            <person name="Sakai H."/>
            <person name="Sato Y."/>
            <person name="Wilson G."/>
            <person name="Kumar K."/>
            <person name="McCouch S."/>
            <person name="Juretic N."/>
            <person name="Hoen D."/>
            <person name="Wright S."/>
            <person name="Bruskiewich R."/>
            <person name="Bureau T."/>
            <person name="Miyao A."/>
            <person name="Hirochika H."/>
            <person name="Nishikawa T."/>
            <person name="Kadowaki K."/>
            <person name="Sugiura M."/>
            <person name="Burr B."/>
            <person name="Sasaki T."/>
        </authorList>
    </citation>
    <scope>NUCLEOTIDE SEQUENCE [LARGE SCALE GENOMIC DNA]</scope>
    <source>
        <strain evidence="7">cv. Nipponbare</strain>
    </source>
</reference>
<evidence type="ECO:0000259" key="5">
    <source>
        <dbReference type="PROSITE" id="PS50011"/>
    </source>
</evidence>
<dbReference type="SMART" id="SM00220">
    <property type="entry name" value="S_TKc"/>
    <property type="match status" value="1"/>
</dbReference>
<gene>
    <name evidence="6" type="primary">OSJNBb0016B03.12</name>
</gene>
<evidence type="ECO:0000256" key="1">
    <source>
        <dbReference type="ARBA" id="ARBA00022741"/>
    </source>
</evidence>
<name>Q7X7P5_ORYSJ</name>
<reference evidence="7" key="2">
    <citation type="journal article" date="2008" name="Nucleic Acids Res.">
        <title>The rice annotation project database (RAP-DB): 2008 update.</title>
        <authorList>
            <consortium name="The rice annotation project (RAP)"/>
        </authorList>
    </citation>
    <scope>GENOME REANNOTATION</scope>
    <source>
        <strain evidence="7">cv. Nipponbare</strain>
    </source>
</reference>
<keyword evidence="4" id="KW-0732">Signal</keyword>
<dbReference type="Gene3D" id="3.30.200.20">
    <property type="entry name" value="Phosphorylase Kinase, domain 1"/>
    <property type="match status" value="1"/>
</dbReference>
<dbReference type="PROSITE" id="PS50011">
    <property type="entry name" value="PROTEIN_KINASE_DOM"/>
    <property type="match status" value="1"/>
</dbReference>
<evidence type="ECO:0000256" key="4">
    <source>
        <dbReference type="SAM" id="SignalP"/>
    </source>
</evidence>
<dbReference type="InterPro" id="IPR000719">
    <property type="entry name" value="Prot_kinase_dom"/>
</dbReference>
<proteinExistence type="predicted"/>
<evidence type="ECO:0000313" key="7">
    <source>
        <dbReference type="Proteomes" id="UP000000763"/>
    </source>
</evidence>
<dbReference type="Gene3D" id="1.10.510.10">
    <property type="entry name" value="Transferase(Phosphotransferase) domain 1"/>
    <property type="match status" value="1"/>
</dbReference>
<dbReference type="PROSITE" id="PS00108">
    <property type="entry name" value="PROTEIN_KINASE_ST"/>
    <property type="match status" value="1"/>
</dbReference>
<dbReference type="InterPro" id="IPR008271">
    <property type="entry name" value="Ser/Thr_kinase_AS"/>
</dbReference>
<dbReference type="PANTHER" id="PTHR27007">
    <property type="match status" value="1"/>
</dbReference>
<accession>Q7X7P5</accession>
<dbReference type="InterPro" id="IPR011009">
    <property type="entry name" value="Kinase-like_dom_sf"/>
</dbReference>
<organism evidence="6 7">
    <name type="scientific">Oryza sativa subsp. japonica</name>
    <name type="common">Rice</name>
    <dbReference type="NCBI Taxonomy" id="39947"/>
    <lineage>
        <taxon>Eukaryota</taxon>
        <taxon>Viridiplantae</taxon>
        <taxon>Streptophyta</taxon>
        <taxon>Embryophyta</taxon>
        <taxon>Tracheophyta</taxon>
        <taxon>Spermatophyta</taxon>
        <taxon>Magnoliopsida</taxon>
        <taxon>Liliopsida</taxon>
        <taxon>Poales</taxon>
        <taxon>Poaceae</taxon>
        <taxon>BOP clade</taxon>
        <taxon>Oryzoideae</taxon>
        <taxon>Oryzeae</taxon>
        <taxon>Oryzinae</taxon>
        <taxon>Oryza</taxon>
        <taxon>Oryza sativa</taxon>
    </lineage>
</organism>
<dbReference type="Pfam" id="PF00069">
    <property type="entry name" value="Pkinase"/>
    <property type="match status" value="1"/>
</dbReference>
<keyword evidence="3" id="KW-0812">Transmembrane</keyword>
<keyword evidence="1" id="KW-0547">Nucleotide-binding</keyword>
<dbReference type="EMBL" id="AL731635">
    <property type="protein sequence ID" value="CAE02361.2"/>
    <property type="molecule type" value="Genomic_DNA"/>
</dbReference>
<evidence type="ECO:0000256" key="3">
    <source>
        <dbReference type="SAM" id="Phobius"/>
    </source>
</evidence>
<dbReference type="PROSITE" id="PS51257">
    <property type="entry name" value="PROKAR_LIPOPROTEIN"/>
    <property type="match status" value="1"/>
</dbReference>
<dbReference type="FunFam" id="3.30.200.20:FF:001439">
    <property type="entry name" value="Os04g0134501 protein"/>
    <property type="match status" value="1"/>
</dbReference>
<evidence type="ECO:0000313" key="6">
    <source>
        <dbReference type="EMBL" id="CAE02361.2"/>
    </source>
</evidence>
<dbReference type="InterPro" id="IPR050528">
    <property type="entry name" value="L-type_Lectin-RKs"/>
</dbReference>
<dbReference type="AlphaFoldDB" id="Q7X7P5"/>
<sequence>MSWHRAGVLLLGAQSCLPVPGVPAVGGIGSVLLSMAKMGWKLCHVFRLYTVVKLNLSTWPYCKFGPCRLLVGVFLFYSFIWKWIRILKVFHKGTASARRFEYHELATATENFSDDRKLGEGAFRVVYSGFLKQLEREVAVKKIVREFNVGHKDFFSEVITMSETRHKNLVKFFGWCIRLRHSWNILQFMCGWCCNMENKELFLVYELMKNGNLYEYLHESELINYIRSMIRYKIAKNIGSALFYLHHDCKPYILHRDIKPGNILLDENFNAKLADFGLSRIANPDNNAMLQTTMVGNAEEYVGVQTIAVGTEGYIDPQCKKDGTVRFNCPSDVYSFGIVLLEITCTGKSREQICGLY</sequence>
<feature type="chain" id="PRO_5004293426" evidence="4">
    <location>
        <begin position="19"/>
        <end position="357"/>
    </location>
</feature>
<dbReference type="GO" id="GO:0005524">
    <property type="term" value="F:ATP binding"/>
    <property type="evidence" value="ECO:0007669"/>
    <property type="project" value="UniProtKB-KW"/>
</dbReference>
<feature type="domain" description="Protein kinase" evidence="5">
    <location>
        <begin position="112"/>
        <end position="357"/>
    </location>
</feature>
<feature type="transmembrane region" description="Helical" evidence="3">
    <location>
        <begin position="63"/>
        <end position="84"/>
    </location>
</feature>